<dbReference type="Pfam" id="PF00459">
    <property type="entry name" value="Inositol_P"/>
    <property type="match status" value="1"/>
</dbReference>
<reference evidence="7" key="1">
    <citation type="journal article" date="2019" name="Int. J. Syst. Evol. Microbiol.">
        <title>The Global Catalogue of Microorganisms (GCM) 10K type strain sequencing project: providing services to taxonomists for standard genome sequencing and annotation.</title>
        <authorList>
            <consortium name="The Broad Institute Genomics Platform"/>
            <consortium name="The Broad Institute Genome Sequencing Center for Infectious Disease"/>
            <person name="Wu L."/>
            <person name="Ma J."/>
        </authorList>
    </citation>
    <scope>NUCLEOTIDE SEQUENCE [LARGE SCALE GENOMIC DNA]</scope>
    <source>
        <strain evidence="7">CCUG 56754</strain>
    </source>
</reference>
<dbReference type="PANTHER" id="PTHR20854">
    <property type="entry name" value="INOSITOL MONOPHOSPHATASE"/>
    <property type="match status" value="1"/>
</dbReference>
<dbReference type="InterPro" id="IPR020550">
    <property type="entry name" value="Inositol_monophosphatase_CS"/>
</dbReference>
<comment type="caution">
    <text evidence="6">The sequence shown here is derived from an EMBL/GenBank/DDBJ whole genome shotgun (WGS) entry which is preliminary data.</text>
</comment>
<dbReference type="PRINTS" id="PR00377">
    <property type="entry name" value="IMPHPHTASES"/>
</dbReference>
<dbReference type="EMBL" id="JBHTKJ010000024">
    <property type="protein sequence ID" value="MFD1038734.1"/>
    <property type="molecule type" value="Genomic_DNA"/>
</dbReference>
<gene>
    <name evidence="6" type="ORF">ACFQ3N_10080</name>
</gene>
<dbReference type="InterPro" id="IPR020583">
    <property type="entry name" value="Inositol_monoP_metal-BS"/>
</dbReference>
<dbReference type="RefSeq" id="WP_390361998.1">
    <property type="nucleotide sequence ID" value="NZ_JBHTKJ010000024.1"/>
</dbReference>
<evidence type="ECO:0000256" key="1">
    <source>
        <dbReference type="ARBA" id="ARBA00001033"/>
    </source>
</evidence>
<keyword evidence="4" id="KW-0378">Hydrolase</keyword>
<protein>
    <recommendedName>
        <fullName evidence="2">inositol-phosphate phosphatase</fullName>
        <ecNumber evidence="2">3.1.3.25</ecNumber>
    </recommendedName>
</protein>
<evidence type="ECO:0000313" key="6">
    <source>
        <dbReference type="EMBL" id="MFD1038734.1"/>
    </source>
</evidence>
<name>A0ABW3LMP3_9BACI</name>
<keyword evidence="3" id="KW-0479">Metal-binding</keyword>
<comment type="catalytic activity">
    <reaction evidence="1">
        <text>a myo-inositol phosphate + H2O = myo-inositol + phosphate</text>
        <dbReference type="Rhea" id="RHEA:24056"/>
        <dbReference type="ChEBI" id="CHEBI:15377"/>
        <dbReference type="ChEBI" id="CHEBI:17268"/>
        <dbReference type="ChEBI" id="CHEBI:43474"/>
        <dbReference type="ChEBI" id="CHEBI:84139"/>
        <dbReference type="EC" id="3.1.3.25"/>
    </reaction>
</comment>
<dbReference type="InterPro" id="IPR000760">
    <property type="entry name" value="Inositol_monophosphatase-like"/>
</dbReference>
<dbReference type="EC" id="3.1.3.25" evidence="2"/>
<evidence type="ECO:0000256" key="3">
    <source>
        <dbReference type="ARBA" id="ARBA00022723"/>
    </source>
</evidence>
<dbReference type="Gene3D" id="3.40.190.80">
    <property type="match status" value="1"/>
</dbReference>
<dbReference type="Gene3D" id="3.30.540.10">
    <property type="entry name" value="Fructose-1,6-Bisphosphatase, subunit A, domain 1"/>
    <property type="match status" value="1"/>
</dbReference>
<dbReference type="CDD" id="cd01637">
    <property type="entry name" value="IMPase_like"/>
    <property type="match status" value="1"/>
</dbReference>
<sequence>MNNELRNIHYLQAKEWIFEAGRTIRKKINDPMVVDTKSSAKDLVTTMDKNTEYFFAEKIRKTYPDHFLLSEEGYGDDLDSMDGTVWIIDPIDGTMNFVHQRRNFAISVGIYHQGVGEIGFIYDVMSDVLYSAKRNNGAFKNDEKLEPLKKHINLDESIIGLNHYWLCNNHLVDEMEMQKLVRKVRGTRTYGSAALEFAFVAEGIMDGYLTMSLAPWDVAAGIIIVNEVGGITTNISGDPVNMLTTNSVLTCNPSIKNTIINDYLYKKK</sequence>
<dbReference type="PROSITE" id="PS00630">
    <property type="entry name" value="IMP_2"/>
    <property type="match status" value="1"/>
</dbReference>
<evidence type="ECO:0000256" key="2">
    <source>
        <dbReference type="ARBA" id="ARBA00013106"/>
    </source>
</evidence>
<dbReference type="PANTHER" id="PTHR20854:SF4">
    <property type="entry name" value="INOSITOL-1-MONOPHOSPHATASE-RELATED"/>
    <property type="match status" value="1"/>
</dbReference>
<dbReference type="Proteomes" id="UP001597040">
    <property type="component" value="Unassembled WGS sequence"/>
</dbReference>
<evidence type="ECO:0000313" key="7">
    <source>
        <dbReference type="Proteomes" id="UP001597040"/>
    </source>
</evidence>
<dbReference type="PROSITE" id="PS00629">
    <property type="entry name" value="IMP_1"/>
    <property type="match status" value="1"/>
</dbReference>
<keyword evidence="7" id="KW-1185">Reference proteome</keyword>
<evidence type="ECO:0000256" key="5">
    <source>
        <dbReference type="ARBA" id="ARBA00022842"/>
    </source>
</evidence>
<keyword evidence="5" id="KW-0460">Magnesium</keyword>
<organism evidence="6 7">
    <name type="scientific">Virgibacillus byunsanensis</name>
    <dbReference type="NCBI Taxonomy" id="570945"/>
    <lineage>
        <taxon>Bacteria</taxon>
        <taxon>Bacillati</taxon>
        <taxon>Bacillota</taxon>
        <taxon>Bacilli</taxon>
        <taxon>Bacillales</taxon>
        <taxon>Bacillaceae</taxon>
        <taxon>Virgibacillus</taxon>
    </lineage>
</organism>
<evidence type="ECO:0000256" key="4">
    <source>
        <dbReference type="ARBA" id="ARBA00022801"/>
    </source>
</evidence>
<proteinExistence type="predicted"/>
<dbReference type="SUPFAM" id="SSF56655">
    <property type="entry name" value="Carbohydrate phosphatase"/>
    <property type="match status" value="1"/>
</dbReference>
<accession>A0ABW3LMP3</accession>